<evidence type="ECO:0000313" key="2">
    <source>
        <dbReference type="EMBL" id="TFK91217.1"/>
    </source>
</evidence>
<feature type="transmembrane region" description="Helical" evidence="1">
    <location>
        <begin position="12"/>
        <end position="33"/>
    </location>
</feature>
<evidence type="ECO:0000256" key="1">
    <source>
        <dbReference type="SAM" id="Phobius"/>
    </source>
</evidence>
<sequence length="346" mass="37787">MVDIAEPNASLIGFALQLFATGAYCVYVLRCASIMQKKVRDGVSLWLPIACALILTITLTDLIMNAILVYQAYEIKGTEPLDPVATIARHSNDPLGISKNALIVVLGIVSDVIIVYRTFVIWDLAILMVLLPIGLLLADIALGIWAVWTLASSGSGTDPVLAAVTLRVRYFFVVTFCLNMLCAGLICWRILRVHAIMPSNVSPNSVIERPTKRALEVVVETAAIYCVHLLILIVSSSIGSNVFFIFLDPLPPVTALVFSMIIVRAQNRRTRTISGPLRSSIRFWWSDPCETASTSRDGGTAMPPGMEIHLNNVERAEMGDGKSYLNHTEVEPIATPDSKICVDCCP</sequence>
<dbReference type="AlphaFoldDB" id="A0A5C3PQ30"/>
<feature type="transmembrane region" description="Helical" evidence="1">
    <location>
        <begin position="217"/>
        <end position="236"/>
    </location>
</feature>
<feature type="transmembrane region" description="Helical" evidence="1">
    <location>
        <begin position="242"/>
        <end position="263"/>
    </location>
</feature>
<dbReference type="InParanoid" id="A0A5C3PQ30"/>
<proteinExistence type="predicted"/>
<feature type="transmembrane region" description="Helical" evidence="1">
    <location>
        <begin position="168"/>
        <end position="191"/>
    </location>
</feature>
<keyword evidence="1" id="KW-1133">Transmembrane helix</keyword>
<keyword evidence="1" id="KW-0472">Membrane</keyword>
<accession>A0A5C3PQ30</accession>
<feature type="transmembrane region" description="Helical" evidence="1">
    <location>
        <begin position="126"/>
        <end position="148"/>
    </location>
</feature>
<feature type="transmembrane region" description="Helical" evidence="1">
    <location>
        <begin position="101"/>
        <end position="119"/>
    </location>
</feature>
<dbReference type="EMBL" id="ML211026">
    <property type="protein sequence ID" value="TFK91217.1"/>
    <property type="molecule type" value="Genomic_DNA"/>
</dbReference>
<keyword evidence="3" id="KW-1185">Reference proteome</keyword>
<organism evidence="2 3">
    <name type="scientific">Polyporus arcularius HHB13444</name>
    <dbReference type="NCBI Taxonomy" id="1314778"/>
    <lineage>
        <taxon>Eukaryota</taxon>
        <taxon>Fungi</taxon>
        <taxon>Dikarya</taxon>
        <taxon>Basidiomycota</taxon>
        <taxon>Agaricomycotina</taxon>
        <taxon>Agaricomycetes</taxon>
        <taxon>Polyporales</taxon>
        <taxon>Polyporaceae</taxon>
        <taxon>Polyporus</taxon>
    </lineage>
</organism>
<feature type="transmembrane region" description="Helical" evidence="1">
    <location>
        <begin position="45"/>
        <end position="73"/>
    </location>
</feature>
<evidence type="ECO:0000313" key="3">
    <source>
        <dbReference type="Proteomes" id="UP000308197"/>
    </source>
</evidence>
<gene>
    <name evidence="2" type="ORF">K466DRAFT_515837</name>
</gene>
<keyword evidence="1" id="KW-0812">Transmembrane</keyword>
<dbReference type="STRING" id="1314778.A0A5C3PQ30"/>
<dbReference type="Proteomes" id="UP000308197">
    <property type="component" value="Unassembled WGS sequence"/>
</dbReference>
<protein>
    <submittedName>
        <fullName evidence="2">Uncharacterized protein</fullName>
    </submittedName>
</protein>
<name>A0A5C3PQ30_9APHY</name>
<reference evidence="2 3" key="1">
    <citation type="journal article" date="2019" name="Nat. Ecol. Evol.">
        <title>Megaphylogeny resolves global patterns of mushroom evolution.</title>
        <authorList>
            <person name="Varga T."/>
            <person name="Krizsan K."/>
            <person name="Foldi C."/>
            <person name="Dima B."/>
            <person name="Sanchez-Garcia M."/>
            <person name="Sanchez-Ramirez S."/>
            <person name="Szollosi G.J."/>
            <person name="Szarkandi J.G."/>
            <person name="Papp V."/>
            <person name="Albert L."/>
            <person name="Andreopoulos W."/>
            <person name="Angelini C."/>
            <person name="Antonin V."/>
            <person name="Barry K.W."/>
            <person name="Bougher N.L."/>
            <person name="Buchanan P."/>
            <person name="Buyck B."/>
            <person name="Bense V."/>
            <person name="Catcheside P."/>
            <person name="Chovatia M."/>
            <person name="Cooper J."/>
            <person name="Damon W."/>
            <person name="Desjardin D."/>
            <person name="Finy P."/>
            <person name="Geml J."/>
            <person name="Haridas S."/>
            <person name="Hughes K."/>
            <person name="Justo A."/>
            <person name="Karasinski D."/>
            <person name="Kautmanova I."/>
            <person name="Kiss B."/>
            <person name="Kocsube S."/>
            <person name="Kotiranta H."/>
            <person name="LaButti K.M."/>
            <person name="Lechner B.E."/>
            <person name="Liimatainen K."/>
            <person name="Lipzen A."/>
            <person name="Lukacs Z."/>
            <person name="Mihaltcheva S."/>
            <person name="Morgado L.N."/>
            <person name="Niskanen T."/>
            <person name="Noordeloos M.E."/>
            <person name="Ohm R.A."/>
            <person name="Ortiz-Santana B."/>
            <person name="Ovrebo C."/>
            <person name="Racz N."/>
            <person name="Riley R."/>
            <person name="Savchenko A."/>
            <person name="Shiryaev A."/>
            <person name="Soop K."/>
            <person name="Spirin V."/>
            <person name="Szebenyi C."/>
            <person name="Tomsovsky M."/>
            <person name="Tulloss R.E."/>
            <person name="Uehling J."/>
            <person name="Grigoriev I.V."/>
            <person name="Vagvolgyi C."/>
            <person name="Papp T."/>
            <person name="Martin F.M."/>
            <person name="Miettinen O."/>
            <person name="Hibbett D.S."/>
            <person name="Nagy L.G."/>
        </authorList>
    </citation>
    <scope>NUCLEOTIDE SEQUENCE [LARGE SCALE GENOMIC DNA]</scope>
    <source>
        <strain evidence="2 3">HHB13444</strain>
    </source>
</reference>